<feature type="region of interest" description="Disordered" evidence="1">
    <location>
        <begin position="135"/>
        <end position="154"/>
    </location>
</feature>
<keyword evidence="2" id="KW-0472">Membrane</keyword>
<accession>A0ABS9U5V8</accession>
<feature type="compositionally biased region" description="Low complexity" evidence="1">
    <location>
        <begin position="141"/>
        <end position="154"/>
    </location>
</feature>
<evidence type="ECO:0000313" key="3">
    <source>
        <dbReference type="EMBL" id="MCH6471975.1"/>
    </source>
</evidence>
<keyword evidence="2" id="KW-0812">Transmembrane</keyword>
<reference evidence="3 4" key="1">
    <citation type="submission" date="2022-03" db="EMBL/GenBank/DDBJ databases">
        <title>Sinomonas sp. isolated from a soil.</title>
        <authorList>
            <person name="Han J."/>
            <person name="Kim D.-U."/>
        </authorList>
    </citation>
    <scope>NUCLEOTIDE SEQUENCE [LARGE SCALE GENOMIC DNA]</scope>
    <source>
        <strain evidence="3 4">5-5</strain>
    </source>
</reference>
<keyword evidence="2" id="KW-1133">Transmembrane helix</keyword>
<feature type="region of interest" description="Disordered" evidence="1">
    <location>
        <begin position="167"/>
        <end position="203"/>
    </location>
</feature>
<dbReference type="EMBL" id="JAKZBV010000001">
    <property type="protein sequence ID" value="MCH6471975.1"/>
    <property type="molecule type" value="Genomic_DNA"/>
</dbReference>
<sequence length="316" mass="30216">MSSESMREAVADILADAGLADDGALTRTLESFGELCPAEAPAPTGALAELLAHGTAAPGGVASSRSASRAAEAAVGKLSPQVAPVVPFPVRKRHRGAAISVAVIAGVGLSASGVAALGGVDYSANAPQADARSAVAPQLGADSSAQSQASSPADAVVHQAQAFAAAAGGSSAAHEDPSAAPSAGGSQDAAASPDVVRPSTAVGQAEAEAARAVAPAAAHMEDALSGVAHDVGDVVAPPPAPRHRADPAPSRGRHVAQEAAATAQAIAAPFASAPVKEAIAVASGAGQRIASAAAGALGHQQGNNGGRALAAVGARH</sequence>
<dbReference type="RefSeq" id="WP_241055896.1">
    <property type="nucleotide sequence ID" value="NZ_JAKZBV010000001.1"/>
</dbReference>
<evidence type="ECO:0000256" key="1">
    <source>
        <dbReference type="SAM" id="MobiDB-lite"/>
    </source>
</evidence>
<keyword evidence="4" id="KW-1185">Reference proteome</keyword>
<evidence type="ECO:0008006" key="5">
    <source>
        <dbReference type="Google" id="ProtNLM"/>
    </source>
</evidence>
<feature type="transmembrane region" description="Helical" evidence="2">
    <location>
        <begin position="97"/>
        <end position="120"/>
    </location>
</feature>
<proteinExistence type="predicted"/>
<organism evidence="3 4">
    <name type="scientific">Sinomonas terrae</name>
    <dbReference type="NCBI Taxonomy" id="2908838"/>
    <lineage>
        <taxon>Bacteria</taxon>
        <taxon>Bacillati</taxon>
        <taxon>Actinomycetota</taxon>
        <taxon>Actinomycetes</taxon>
        <taxon>Micrococcales</taxon>
        <taxon>Micrococcaceae</taxon>
        <taxon>Sinomonas</taxon>
    </lineage>
</organism>
<protein>
    <recommendedName>
        <fullName evidence="5">Anti sigma-E protein RseA N-terminal domain-containing protein</fullName>
    </recommendedName>
</protein>
<dbReference type="Proteomes" id="UP001202922">
    <property type="component" value="Unassembled WGS sequence"/>
</dbReference>
<comment type="caution">
    <text evidence="3">The sequence shown here is derived from an EMBL/GenBank/DDBJ whole genome shotgun (WGS) entry which is preliminary data.</text>
</comment>
<gene>
    <name evidence="3" type="ORF">L0M17_18725</name>
</gene>
<name>A0ABS9U5V8_9MICC</name>
<evidence type="ECO:0000256" key="2">
    <source>
        <dbReference type="SAM" id="Phobius"/>
    </source>
</evidence>
<evidence type="ECO:0000313" key="4">
    <source>
        <dbReference type="Proteomes" id="UP001202922"/>
    </source>
</evidence>